<dbReference type="GO" id="GO:0005856">
    <property type="term" value="C:cytoskeleton"/>
    <property type="evidence" value="ECO:0007669"/>
    <property type="project" value="TreeGrafter"/>
</dbReference>
<dbReference type="PROSITE" id="PS50297">
    <property type="entry name" value="ANK_REP_REGION"/>
    <property type="match status" value="2"/>
</dbReference>
<evidence type="ECO:0000313" key="2">
    <source>
        <dbReference type="EMBL" id="VDM72758.1"/>
    </source>
</evidence>
<reference evidence="2 3" key="1">
    <citation type="submission" date="2018-11" db="EMBL/GenBank/DDBJ databases">
        <authorList>
            <consortium name="Pathogen Informatics"/>
        </authorList>
    </citation>
    <scope>NUCLEOTIDE SEQUENCE [LARGE SCALE GENOMIC DNA]</scope>
</reference>
<dbReference type="SUPFAM" id="SSF48403">
    <property type="entry name" value="Ankyrin repeat"/>
    <property type="match status" value="1"/>
</dbReference>
<proteinExistence type="predicted"/>
<dbReference type="Pfam" id="PF12796">
    <property type="entry name" value="Ank_2"/>
    <property type="match status" value="1"/>
</dbReference>
<organism evidence="2 3">
    <name type="scientific">Strongylus vulgaris</name>
    <name type="common">Blood worm</name>
    <dbReference type="NCBI Taxonomy" id="40348"/>
    <lineage>
        <taxon>Eukaryota</taxon>
        <taxon>Metazoa</taxon>
        <taxon>Ecdysozoa</taxon>
        <taxon>Nematoda</taxon>
        <taxon>Chromadorea</taxon>
        <taxon>Rhabditida</taxon>
        <taxon>Rhabditina</taxon>
        <taxon>Rhabditomorpha</taxon>
        <taxon>Strongyloidea</taxon>
        <taxon>Strongylidae</taxon>
        <taxon>Strongylus</taxon>
    </lineage>
</organism>
<feature type="repeat" description="ANK" evidence="1">
    <location>
        <begin position="33"/>
        <end position="65"/>
    </location>
</feature>
<dbReference type="Proteomes" id="UP000270094">
    <property type="component" value="Unassembled WGS sequence"/>
</dbReference>
<dbReference type="InterPro" id="IPR002110">
    <property type="entry name" value="Ankyrin_rpt"/>
</dbReference>
<dbReference type="SMART" id="SM00248">
    <property type="entry name" value="ANK"/>
    <property type="match status" value="2"/>
</dbReference>
<dbReference type="GO" id="GO:0005737">
    <property type="term" value="C:cytoplasm"/>
    <property type="evidence" value="ECO:0007669"/>
    <property type="project" value="TreeGrafter"/>
</dbReference>
<sequence>MLAALSSLDNDVEKAVVQRLFELGDVNARATQHGQTALMLSVSHGKKNTTELLLACGAEVNLQDEEGSTALMCAAEHGHKDIVKLLLAQPGIDAALTDCDSSTALSIAVENGHRDIGVLIYAHLNYSRAEAIDEA</sequence>
<evidence type="ECO:0000256" key="1">
    <source>
        <dbReference type="PROSITE-ProRule" id="PRU00023"/>
    </source>
</evidence>
<dbReference type="GO" id="GO:0030837">
    <property type="term" value="P:negative regulation of actin filament polymerization"/>
    <property type="evidence" value="ECO:0007669"/>
    <property type="project" value="InterPro"/>
</dbReference>
<dbReference type="OrthoDB" id="5841893at2759"/>
<dbReference type="InterPro" id="IPR047184">
    <property type="entry name" value="KANK1-4"/>
</dbReference>
<dbReference type="PANTHER" id="PTHR24168:SF21">
    <property type="entry name" value="KANK, ISOFORM D"/>
    <property type="match status" value="1"/>
</dbReference>
<keyword evidence="1" id="KW-0040">ANK repeat</keyword>
<dbReference type="Gene3D" id="1.25.40.20">
    <property type="entry name" value="Ankyrin repeat-containing domain"/>
    <property type="match status" value="1"/>
</dbReference>
<keyword evidence="3" id="KW-1185">Reference proteome</keyword>
<dbReference type="EMBL" id="UYYB01027088">
    <property type="protein sequence ID" value="VDM72758.1"/>
    <property type="molecule type" value="Genomic_DNA"/>
</dbReference>
<dbReference type="PROSITE" id="PS50088">
    <property type="entry name" value="ANK_REPEAT"/>
    <property type="match status" value="2"/>
</dbReference>
<gene>
    <name evidence="2" type="ORF">SVUK_LOCUS7756</name>
</gene>
<name>A0A3P7L067_STRVU</name>
<feature type="repeat" description="ANK" evidence="1">
    <location>
        <begin position="66"/>
        <end position="87"/>
    </location>
</feature>
<dbReference type="AlphaFoldDB" id="A0A3P7L067"/>
<protein>
    <submittedName>
        <fullName evidence="2">Uncharacterized protein</fullName>
    </submittedName>
</protein>
<accession>A0A3P7L067</accession>
<evidence type="ECO:0000313" key="3">
    <source>
        <dbReference type="Proteomes" id="UP000270094"/>
    </source>
</evidence>
<dbReference type="PANTHER" id="PTHR24168">
    <property type="entry name" value="KN MOTIF AND ANKYRIN REPEAT DOMAIN-CONTAINING"/>
    <property type="match status" value="1"/>
</dbReference>
<dbReference type="InterPro" id="IPR036770">
    <property type="entry name" value="Ankyrin_rpt-contain_sf"/>
</dbReference>